<dbReference type="PANTHER" id="PTHR11062:SF378">
    <property type="entry name" value="EXOSTOSIN GT47 DOMAIN-CONTAINING PROTEIN"/>
    <property type="match status" value="1"/>
</dbReference>
<keyword evidence="9" id="KW-1185">Reference proteome</keyword>
<evidence type="ECO:0000256" key="2">
    <source>
        <dbReference type="ARBA" id="ARBA00010271"/>
    </source>
</evidence>
<keyword evidence="3" id="KW-0328">Glycosyltransferase</keyword>
<dbReference type="GO" id="GO:0000139">
    <property type="term" value="C:Golgi membrane"/>
    <property type="evidence" value="ECO:0007669"/>
    <property type="project" value="UniProtKB-SubCell"/>
</dbReference>
<dbReference type="Pfam" id="PF03016">
    <property type="entry name" value="Exostosin_GT47"/>
    <property type="match status" value="1"/>
</dbReference>
<keyword evidence="5" id="KW-0333">Golgi apparatus</keyword>
<evidence type="ECO:0000313" key="8">
    <source>
        <dbReference type="EMBL" id="RYQ82614.1"/>
    </source>
</evidence>
<dbReference type="STRING" id="3818.A0A444WYS5"/>
<reference evidence="8 9" key="1">
    <citation type="submission" date="2019-01" db="EMBL/GenBank/DDBJ databases">
        <title>Sequencing of cultivated peanut Arachis hypogaea provides insights into genome evolution and oil improvement.</title>
        <authorList>
            <person name="Chen X."/>
        </authorList>
    </citation>
    <scope>NUCLEOTIDE SEQUENCE [LARGE SCALE GENOMIC DNA]</scope>
    <source>
        <strain evidence="9">cv. Fuhuasheng</strain>
        <tissue evidence="8">Leaves</tissue>
    </source>
</reference>
<dbReference type="GO" id="GO:0016757">
    <property type="term" value="F:glycosyltransferase activity"/>
    <property type="evidence" value="ECO:0007669"/>
    <property type="project" value="UniProtKB-KW"/>
</dbReference>
<evidence type="ECO:0000256" key="4">
    <source>
        <dbReference type="ARBA" id="ARBA00022968"/>
    </source>
</evidence>
<evidence type="ECO:0000256" key="6">
    <source>
        <dbReference type="SAM" id="MobiDB-lite"/>
    </source>
</evidence>
<comment type="similarity">
    <text evidence="2">Belongs to the glycosyltransferase 47 family.</text>
</comment>
<keyword evidence="3" id="KW-0808">Transferase</keyword>
<sequence>MAGNSVYIVVLVYPNCRMRNGDNGMTFECEDLILFRTQCVNTLPDLKSLILSKLGGTTVREIRRVGYRLLAPMGNGVFRFQLFRLQGDEHVRLMFDIHGRIMAEQVMELSAEVGDIGRGSSVHSTYVQDDRPLAPLPIHVAIPVDEAEEGEEGEEESDGDYVADSVDSDSSEGSDEDEFVPETSAQTMACHVLPPPHPISALSAVPSHYHSLDLGTIHERTPFSDTGSKGWWSAQLSSTYHISRPSSVIQPSHLGLAMDRRDFDAPRRVTLHSSRVFHSPEAFELDYEKMEKELKVFVYPDGDPETYFHTPRKLTGKYSSEGYFFKNIKESRFFTADPLQAHLFFIPISCHKMRGKGLTYERMIYEVGKYVESLKFKYPYWNRTLGADHFFVTCHDIGAKATNGVPYLVKNSIRVVCSSSYDGLFIPHKDVTLPQVQLPFLHPAGGNDIKRRKTLAFWAGRSDSKLKDELAAVWDNDTELDIQNNRIDRHATGSIVYLEKLYRSKFCLCPHGPVGSSRIADSIHYGCVPVIMSNYYDLPFNEILDWRKFSVVVKESDLYQLKDILRNISQKDFVTLNQNLVKGKDILYC</sequence>
<dbReference type="Proteomes" id="UP000289738">
    <property type="component" value="Chromosome B10"/>
</dbReference>
<evidence type="ECO:0000313" key="9">
    <source>
        <dbReference type="Proteomes" id="UP000289738"/>
    </source>
</evidence>
<organism evidence="8 9">
    <name type="scientific">Arachis hypogaea</name>
    <name type="common">Peanut</name>
    <dbReference type="NCBI Taxonomy" id="3818"/>
    <lineage>
        <taxon>Eukaryota</taxon>
        <taxon>Viridiplantae</taxon>
        <taxon>Streptophyta</taxon>
        <taxon>Embryophyta</taxon>
        <taxon>Tracheophyta</taxon>
        <taxon>Spermatophyta</taxon>
        <taxon>Magnoliopsida</taxon>
        <taxon>eudicotyledons</taxon>
        <taxon>Gunneridae</taxon>
        <taxon>Pentapetalae</taxon>
        <taxon>rosids</taxon>
        <taxon>fabids</taxon>
        <taxon>Fabales</taxon>
        <taxon>Fabaceae</taxon>
        <taxon>Papilionoideae</taxon>
        <taxon>50 kb inversion clade</taxon>
        <taxon>dalbergioids sensu lato</taxon>
        <taxon>Dalbergieae</taxon>
        <taxon>Pterocarpus clade</taxon>
        <taxon>Arachis</taxon>
    </lineage>
</organism>
<proteinExistence type="inferred from homology"/>
<dbReference type="AlphaFoldDB" id="A0A444WYS5"/>
<dbReference type="InterPro" id="IPR004263">
    <property type="entry name" value="Exostosin"/>
</dbReference>
<evidence type="ECO:0000259" key="7">
    <source>
        <dbReference type="Pfam" id="PF03016"/>
    </source>
</evidence>
<feature type="compositionally biased region" description="Acidic residues" evidence="6">
    <location>
        <begin position="147"/>
        <end position="180"/>
    </location>
</feature>
<comment type="caution">
    <text evidence="8">The sequence shown here is derived from an EMBL/GenBank/DDBJ whole genome shotgun (WGS) entry which is preliminary data.</text>
</comment>
<evidence type="ECO:0000256" key="1">
    <source>
        <dbReference type="ARBA" id="ARBA00004323"/>
    </source>
</evidence>
<keyword evidence="4" id="KW-0812">Transmembrane</keyword>
<dbReference type="EMBL" id="SDMP01000020">
    <property type="protein sequence ID" value="RYQ82614.1"/>
    <property type="molecule type" value="Genomic_DNA"/>
</dbReference>
<feature type="region of interest" description="Disordered" evidence="6">
    <location>
        <begin position="147"/>
        <end position="183"/>
    </location>
</feature>
<protein>
    <recommendedName>
        <fullName evidence="7">Exostosin GT47 domain-containing protein</fullName>
    </recommendedName>
</protein>
<name>A0A444WYS5_ARAHY</name>
<keyword evidence="4" id="KW-0735">Signal-anchor</keyword>
<dbReference type="PANTHER" id="PTHR11062">
    <property type="entry name" value="EXOSTOSIN HEPARAN SULFATE GLYCOSYLTRANSFERASE -RELATED"/>
    <property type="match status" value="1"/>
</dbReference>
<comment type="subcellular location">
    <subcellularLocation>
        <location evidence="1">Golgi apparatus membrane</location>
        <topology evidence="1">Single-pass type II membrane protein</topology>
    </subcellularLocation>
</comment>
<dbReference type="InterPro" id="IPR040911">
    <property type="entry name" value="Exostosin_GT47"/>
</dbReference>
<gene>
    <name evidence="8" type="ORF">Ahy_B10g101198</name>
</gene>
<evidence type="ECO:0000256" key="3">
    <source>
        <dbReference type="ARBA" id="ARBA00022676"/>
    </source>
</evidence>
<evidence type="ECO:0000256" key="5">
    <source>
        <dbReference type="ARBA" id="ARBA00023034"/>
    </source>
</evidence>
<feature type="domain" description="Exostosin GT47" evidence="7">
    <location>
        <begin position="291"/>
        <end position="567"/>
    </location>
</feature>
<accession>A0A444WYS5</accession>